<dbReference type="SUPFAM" id="SSF103642">
    <property type="entry name" value="Sec-C motif"/>
    <property type="match status" value="1"/>
</dbReference>
<accession>A0ABU5CJB5</accession>
<dbReference type="PANTHER" id="PTHR33747">
    <property type="entry name" value="UPF0225 PROTEIN SCO1677"/>
    <property type="match status" value="1"/>
</dbReference>
<dbReference type="RefSeq" id="WP_306066849.1">
    <property type="nucleotide sequence ID" value="NZ_JAROCA020000001.1"/>
</dbReference>
<evidence type="ECO:0000313" key="3">
    <source>
        <dbReference type="Proteomes" id="UP001228376"/>
    </source>
</evidence>
<dbReference type="Gene3D" id="3.10.450.50">
    <property type="match status" value="1"/>
</dbReference>
<organism evidence="2 3">
    <name type="scientific">Tigheibacillus jepli</name>
    <dbReference type="NCBI Taxonomy" id="3035914"/>
    <lineage>
        <taxon>Bacteria</taxon>
        <taxon>Bacillati</taxon>
        <taxon>Bacillota</taxon>
        <taxon>Bacilli</taxon>
        <taxon>Bacillales</taxon>
        <taxon>Bacillaceae</taxon>
        <taxon>Tigheibacillus</taxon>
    </lineage>
</organism>
<dbReference type="Pfam" id="PF02810">
    <property type="entry name" value="SEC-C"/>
    <property type="match status" value="1"/>
</dbReference>
<evidence type="ECO:0000256" key="1">
    <source>
        <dbReference type="SAM" id="MobiDB-lite"/>
    </source>
</evidence>
<evidence type="ECO:0000313" key="2">
    <source>
        <dbReference type="EMBL" id="MDY0406446.1"/>
    </source>
</evidence>
<dbReference type="InterPro" id="IPR004027">
    <property type="entry name" value="SEC_C_motif"/>
</dbReference>
<comment type="caution">
    <text evidence="2">The sequence shown here is derived from an EMBL/GenBank/DDBJ whole genome shotgun (WGS) entry which is preliminary data.</text>
</comment>
<dbReference type="PANTHER" id="PTHR33747:SF9">
    <property type="entry name" value="METAL-BINDING PROTEIN"/>
    <property type="match status" value="1"/>
</dbReference>
<name>A0ABU5CJB5_9BACI</name>
<dbReference type="EMBL" id="JAROCA020000001">
    <property type="protein sequence ID" value="MDY0406446.1"/>
    <property type="molecule type" value="Genomic_DNA"/>
</dbReference>
<gene>
    <name evidence="2" type="ORF">P5G51_014535</name>
</gene>
<protein>
    <submittedName>
        <fullName evidence="2">SEC-C metal-binding domain-containing protein</fullName>
    </submittedName>
</protein>
<sequence length="335" mass="38562">MKKDELIALLQEKIAGFLTSICSVWDNERFKLLTDIASKGGKMIAPDLEPEQIDYFRTTGLIYTGTLNGTQIVAVPSDLTEQIINLKNDAKIKKTIKRNTAWIKLTRGLLYYYGTLSSSQLVKMVENYTKEKINVVEYMTVIENSNSYNEEMRIDEEGFSNIRVFDSERVKKEHQLRKDLPYYPFTKQQLITAGEPDYVEKNKSYMQLVNFLTHHFEIDHAEADNLAEECVYATRIGDGTNDVLEFLSHNLEFNHMETVESLMIKVVELMNNTREWFLKGYTSSELLEQEKKHLQPLPADTFSQSNSNETKNVKVGRNDPCPCGSGKKYKKCCGR</sequence>
<reference evidence="2 3" key="1">
    <citation type="submission" date="2023-10" db="EMBL/GenBank/DDBJ databases">
        <title>179-bfca-hs.</title>
        <authorList>
            <person name="Miliotis G."/>
            <person name="Sengupta P."/>
            <person name="Hameed A."/>
            <person name="Chuvochina M."/>
            <person name="Mcdonagh F."/>
            <person name="Simpson A.C."/>
            <person name="Singh N.K."/>
            <person name="Rekha P.D."/>
            <person name="Raman K."/>
            <person name="Hugenholtz P."/>
            <person name="Venkateswaran K."/>
        </authorList>
    </citation>
    <scope>NUCLEOTIDE SEQUENCE [LARGE SCALE GENOMIC DNA]</scope>
    <source>
        <strain evidence="2 3">179-BFC-A-HS</strain>
    </source>
</reference>
<proteinExistence type="predicted"/>
<keyword evidence="3" id="KW-1185">Reference proteome</keyword>
<feature type="compositionally biased region" description="Polar residues" evidence="1">
    <location>
        <begin position="301"/>
        <end position="310"/>
    </location>
</feature>
<feature type="region of interest" description="Disordered" evidence="1">
    <location>
        <begin position="296"/>
        <end position="317"/>
    </location>
</feature>
<dbReference type="Proteomes" id="UP001228376">
    <property type="component" value="Unassembled WGS sequence"/>
</dbReference>